<evidence type="ECO:0000313" key="1">
    <source>
        <dbReference type="EMBL" id="MBB3889403.1"/>
    </source>
</evidence>
<gene>
    <name evidence="1" type="ORF">GGQ61_000100</name>
</gene>
<dbReference type="InterPro" id="IPR035901">
    <property type="entry name" value="GIY-YIG_endonuc_sf"/>
</dbReference>
<dbReference type="CDD" id="cd10451">
    <property type="entry name" value="GIY-YIG_LuxR_like"/>
    <property type="match status" value="1"/>
</dbReference>
<accession>A0A839ZVI1</accession>
<organism evidence="1 2">
    <name type="scientific">Phenylobacterium haematophilum</name>
    <dbReference type="NCBI Taxonomy" id="98513"/>
    <lineage>
        <taxon>Bacteria</taxon>
        <taxon>Pseudomonadati</taxon>
        <taxon>Pseudomonadota</taxon>
        <taxon>Alphaproteobacteria</taxon>
        <taxon>Caulobacterales</taxon>
        <taxon>Caulobacteraceae</taxon>
        <taxon>Phenylobacterium</taxon>
    </lineage>
</organism>
<comment type="caution">
    <text evidence="1">The sequence shown here is derived from an EMBL/GenBank/DDBJ whole genome shotgun (WGS) entry which is preliminary data.</text>
</comment>
<evidence type="ECO:0000313" key="2">
    <source>
        <dbReference type="Proteomes" id="UP000530564"/>
    </source>
</evidence>
<dbReference type="RefSeq" id="WP_183769416.1">
    <property type="nucleotide sequence ID" value="NZ_JACIDK010000001.1"/>
</dbReference>
<keyword evidence="2" id="KW-1185">Reference proteome</keyword>
<sequence>MDKTSRRDAVRQYKERKVPMGIFALRSVSTGETFVGASRNLDGQRNSSLFSLRLGSHRNKAMQAAYTAAGGEAGFEFVVLEQLEDEDLGPIGRDTWLKERERHWRGELSAQSAI</sequence>
<dbReference type="EMBL" id="JACIDK010000001">
    <property type="protein sequence ID" value="MBB3889403.1"/>
    <property type="molecule type" value="Genomic_DNA"/>
</dbReference>
<dbReference type="Gene3D" id="3.40.1440.10">
    <property type="entry name" value="GIY-YIG endonuclease"/>
    <property type="match status" value="1"/>
</dbReference>
<reference evidence="1 2" key="1">
    <citation type="submission" date="2020-08" db="EMBL/GenBank/DDBJ databases">
        <title>Genomic Encyclopedia of Type Strains, Phase IV (KMG-IV): sequencing the most valuable type-strain genomes for metagenomic binning, comparative biology and taxonomic classification.</title>
        <authorList>
            <person name="Goeker M."/>
        </authorList>
    </citation>
    <scope>NUCLEOTIDE SEQUENCE [LARGE SCALE GENOMIC DNA]</scope>
    <source>
        <strain evidence="1 2">DSM 21793</strain>
    </source>
</reference>
<dbReference type="AlphaFoldDB" id="A0A839ZVI1"/>
<dbReference type="Proteomes" id="UP000530564">
    <property type="component" value="Unassembled WGS sequence"/>
</dbReference>
<name>A0A839ZVI1_9CAUL</name>
<proteinExistence type="predicted"/>
<protein>
    <recommendedName>
        <fullName evidence="3">GIY-YIG nuclease family protein</fullName>
    </recommendedName>
</protein>
<evidence type="ECO:0008006" key="3">
    <source>
        <dbReference type="Google" id="ProtNLM"/>
    </source>
</evidence>